<sequence>MEENDNWIYQNFQALIIFGSLLKGNENRSELLINIEQEEGCQMVTKEKDKRSIECEYEGITRKERRMTEEFLVLMLIEFPSDLDSV</sequence>
<protein>
    <submittedName>
        <fullName evidence="1">Putative ovule protein</fullName>
    </submittedName>
</protein>
<evidence type="ECO:0000313" key="1">
    <source>
        <dbReference type="EMBL" id="JAP19030.1"/>
    </source>
</evidence>
<name>A0A0V0HHP5_SOLCH</name>
<dbReference type="EMBL" id="GEDG01020546">
    <property type="protein sequence ID" value="JAP19030.1"/>
    <property type="molecule type" value="Transcribed_RNA"/>
</dbReference>
<proteinExistence type="predicted"/>
<accession>A0A0V0HHP5</accession>
<reference evidence="1" key="1">
    <citation type="submission" date="2015-12" db="EMBL/GenBank/DDBJ databases">
        <title>Gene expression during late stages of embryo sac development: a critical building block for successful pollen-pistil interactions.</title>
        <authorList>
            <person name="Liu Y."/>
            <person name="Joly V."/>
            <person name="Sabar M."/>
            <person name="Matton D.P."/>
        </authorList>
    </citation>
    <scope>NUCLEOTIDE SEQUENCE</scope>
</reference>
<dbReference type="AlphaFoldDB" id="A0A0V0HHP5"/>
<organism evidence="1">
    <name type="scientific">Solanum chacoense</name>
    <name type="common">Chaco potato</name>
    <dbReference type="NCBI Taxonomy" id="4108"/>
    <lineage>
        <taxon>Eukaryota</taxon>
        <taxon>Viridiplantae</taxon>
        <taxon>Streptophyta</taxon>
        <taxon>Embryophyta</taxon>
        <taxon>Tracheophyta</taxon>
        <taxon>Spermatophyta</taxon>
        <taxon>Magnoliopsida</taxon>
        <taxon>eudicotyledons</taxon>
        <taxon>Gunneridae</taxon>
        <taxon>Pentapetalae</taxon>
        <taxon>asterids</taxon>
        <taxon>lamiids</taxon>
        <taxon>Solanales</taxon>
        <taxon>Solanaceae</taxon>
        <taxon>Solanoideae</taxon>
        <taxon>Solaneae</taxon>
        <taxon>Solanum</taxon>
    </lineage>
</organism>